<dbReference type="AlphaFoldDB" id="E2BWV5"/>
<accession>E2BWV5</accession>
<evidence type="ECO:0000313" key="3">
    <source>
        <dbReference type="Proteomes" id="UP000008237"/>
    </source>
</evidence>
<name>E2BWV5_HARSA</name>
<sequence>MLIKRKVPTCVTVKYQTQTERWKGRKVQNPKFKVKKEEIKQESNENANAEEKDTKLEECEETKSERHSETQSESEKKNEDEKGEKTEGESHFD</sequence>
<evidence type="ECO:0000256" key="1">
    <source>
        <dbReference type="SAM" id="MobiDB-lite"/>
    </source>
</evidence>
<reference evidence="2 3" key="1">
    <citation type="journal article" date="2010" name="Science">
        <title>Genomic comparison of the ants Camponotus floridanus and Harpegnathos saltator.</title>
        <authorList>
            <person name="Bonasio R."/>
            <person name="Zhang G."/>
            <person name="Ye C."/>
            <person name="Mutti N.S."/>
            <person name="Fang X."/>
            <person name="Qin N."/>
            <person name="Donahue G."/>
            <person name="Yang P."/>
            <person name="Li Q."/>
            <person name="Li C."/>
            <person name="Zhang P."/>
            <person name="Huang Z."/>
            <person name="Berger S.L."/>
            <person name="Reinberg D."/>
            <person name="Wang J."/>
            <person name="Liebig J."/>
        </authorList>
    </citation>
    <scope>NUCLEOTIDE SEQUENCE [LARGE SCALE GENOMIC DNA]</scope>
    <source>
        <strain evidence="2 3">R22 G/1</strain>
    </source>
</reference>
<dbReference type="EMBL" id="GL451188">
    <property type="protein sequence ID" value="EFN79819.1"/>
    <property type="molecule type" value="Genomic_DNA"/>
</dbReference>
<dbReference type="Proteomes" id="UP000008237">
    <property type="component" value="Unassembled WGS sequence"/>
</dbReference>
<dbReference type="OrthoDB" id="7762929at2759"/>
<feature type="compositionally biased region" description="Basic and acidic residues" evidence="1">
    <location>
        <begin position="35"/>
        <end position="93"/>
    </location>
</feature>
<feature type="region of interest" description="Disordered" evidence="1">
    <location>
        <begin position="20"/>
        <end position="93"/>
    </location>
</feature>
<gene>
    <name evidence="2" type="ORF">EAI_11025</name>
</gene>
<dbReference type="InParanoid" id="E2BWV5"/>
<protein>
    <submittedName>
        <fullName evidence="2">Uncharacterized protein</fullName>
    </submittedName>
</protein>
<organism evidence="3">
    <name type="scientific">Harpegnathos saltator</name>
    <name type="common">Jerdon's jumping ant</name>
    <dbReference type="NCBI Taxonomy" id="610380"/>
    <lineage>
        <taxon>Eukaryota</taxon>
        <taxon>Metazoa</taxon>
        <taxon>Ecdysozoa</taxon>
        <taxon>Arthropoda</taxon>
        <taxon>Hexapoda</taxon>
        <taxon>Insecta</taxon>
        <taxon>Pterygota</taxon>
        <taxon>Neoptera</taxon>
        <taxon>Endopterygota</taxon>
        <taxon>Hymenoptera</taxon>
        <taxon>Apocrita</taxon>
        <taxon>Aculeata</taxon>
        <taxon>Formicoidea</taxon>
        <taxon>Formicidae</taxon>
        <taxon>Ponerinae</taxon>
        <taxon>Ponerini</taxon>
        <taxon>Harpegnathos</taxon>
    </lineage>
</organism>
<proteinExistence type="predicted"/>
<keyword evidence="3" id="KW-1185">Reference proteome</keyword>
<evidence type="ECO:0000313" key="2">
    <source>
        <dbReference type="EMBL" id="EFN79819.1"/>
    </source>
</evidence>
<feature type="compositionally biased region" description="Basic residues" evidence="1">
    <location>
        <begin position="23"/>
        <end position="34"/>
    </location>
</feature>